<dbReference type="Proteomes" id="UP000198915">
    <property type="component" value="Unassembled WGS sequence"/>
</dbReference>
<dbReference type="AlphaFoldDB" id="A0A1I3VNW2"/>
<evidence type="ECO:0000256" key="1">
    <source>
        <dbReference type="SAM" id="Phobius"/>
    </source>
</evidence>
<keyword evidence="3" id="KW-1185">Reference proteome</keyword>
<gene>
    <name evidence="2" type="ORF">SAMN05518846_107107</name>
</gene>
<dbReference type="RefSeq" id="WP_092268613.1">
    <property type="nucleotide sequence ID" value="NZ_BJOE01000021.1"/>
</dbReference>
<evidence type="ECO:0000313" key="2">
    <source>
        <dbReference type="EMBL" id="SFJ96862.1"/>
    </source>
</evidence>
<organism evidence="2 3">
    <name type="scientific">Brevibacillus centrosporus</name>
    <dbReference type="NCBI Taxonomy" id="54910"/>
    <lineage>
        <taxon>Bacteria</taxon>
        <taxon>Bacillati</taxon>
        <taxon>Bacillota</taxon>
        <taxon>Bacilli</taxon>
        <taxon>Bacillales</taxon>
        <taxon>Paenibacillaceae</taxon>
        <taxon>Brevibacillus</taxon>
    </lineage>
</organism>
<keyword evidence="1" id="KW-0472">Membrane</keyword>
<dbReference type="EMBL" id="FORT01000007">
    <property type="protein sequence ID" value="SFJ96862.1"/>
    <property type="molecule type" value="Genomic_DNA"/>
</dbReference>
<name>A0A1I3VNW2_9BACL</name>
<protein>
    <submittedName>
        <fullName evidence="2">Uncharacterized protein</fullName>
    </submittedName>
</protein>
<keyword evidence="1" id="KW-0812">Transmembrane</keyword>
<accession>A0A1I3VNW2</accession>
<evidence type="ECO:0000313" key="3">
    <source>
        <dbReference type="Proteomes" id="UP000198915"/>
    </source>
</evidence>
<feature type="transmembrane region" description="Helical" evidence="1">
    <location>
        <begin position="7"/>
        <end position="24"/>
    </location>
</feature>
<sequence length="67" mass="7356">MVGNLLLFHQAGGILGALIGGIAFDVFHDYQFLIVLDAVLCGIAVVGYRKLMVHKYFQKGELHHISS</sequence>
<feature type="transmembrane region" description="Helical" evidence="1">
    <location>
        <begin position="30"/>
        <end position="48"/>
    </location>
</feature>
<reference evidence="3" key="1">
    <citation type="submission" date="2016-10" db="EMBL/GenBank/DDBJ databases">
        <authorList>
            <person name="Varghese N."/>
            <person name="Submissions S."/>
        </authorList>
    </citation>
    <scope>NUCLEOTIDE SEQUENCE [LARGE SCALE GENOMIC DNA]</scope>
    <source>
        <strain evidence="3">OK042</strain>
    </source>
</reference>
<proteinExistence type="predicted"/>
<keyword evidence="1" id="KW-1133">Transmembrane helix</keyword>